<dbReference type="SUPFAM" id="SSF103473">
    <property type="entry name" value="MFS general substrate transporter"/>
    <property type="match status" value="1"/>
</dbReference>
<feature type="transmembrane region" description="Helical" evidence="3">
    <location>
        <begin position="363"/>
        <end position="382"/>
    </location>
</feature>
<dbReference type="InterPro" id="IPR020846">
    <property type="entry name" value="MFS_dom"/>
</dbReference>
<gene>
    <name evidence="5" type="ORF">K432DRAFT_417813</name>
</gene>
<dbReference type="InterPro" id="IPR011701">
    <property type="entry name" value="MFS"/>
</dbReference>
<feature type="transmembrane region" description="Helical" evidence="3">
    <location>
        <begin position="230"/>
        <end position="248"/>
    </location>
</feature>
<sequence>MDFDEERQDPPAAQSKGAFTPPNGGVKAWSCVAGAFLLQFCSFGYINACGIFQYHYQEVLLKDHSSSSLAWITTLQVFLLFLFGPIVGQLIDVYGAQRITIPFSTFAIFAVCMLSLCTKYWQVILAQGVAFGIASSGLALPALVLANQWFSSKKGLATGLVSSGSSLGGVIYPFMIPRLISSVGFPAAVRWTALMQGILLIIANTLVSTPFEPKGWQKKQQSAGFKALKSWPWLAFTVGCFFVFWGLFSPFNYLPEMAAQSGIDLQLAQYTLAVVNAGSVVGRIVPGFLSDHIGQFNMSYMVSNLSGILILAFWIPMEYYPSPAGIFIFAFLYGFASGGIVSLAPPCVVELADRKVEELGAKLGGWSLTVAFGSLTGLPIAGAIKDHGGPGQGFVGLMIFSGAALLLGASLSGVTRVLRGGWSIFKKV</sequence>
<dbReference type="Pfam" id="PF07690">
    <property type="entry name" value="MFS_1"/>
    <property type="match status" value="1"/>
</dbReference>
<dbReference type="Gene3D" id="1.20.1250.20">
    <property type="entry name" value="MFS general substrate transporter like domains"/>
    <property type="match status" value="1"/>
</dbReference>
<accession>A0A8E2E7F1</accession>
<dbReference type="OrthoDB" id="5667at2759"/>
<comment type="subcellular location">
    <subcellularLocation>
        <location evidence="1">Membrane</location>
        <topology evidence="1">Multi-pass membrane protein</topology>
    </subcellularLocation>
</comment>
<dbReference type="PANTHER" id="PTHR11360:SF234">
    <property type="entry name" value="MFS-TYPE TRANSPORTER DBAD-RELATED"/>
    <property type="match status" value="1"/>
</dbReference>
<feature type="transmembrane region" description="Helical" evidence="3">
    <location>
        <begin position="156"/>
        <end position="176"/>
    </location>
</feature>
<feature type="transmembrane region" description="Helical" evidence="3">
    <location>
        <begin position="188"/>
        <end position="209"/>
    </location>
</feature>
<name>A0A8E2E7F1_9PEZI</name>
<dbReference type="PROSITE" id="PS50850">
    <property type="entry name" value="MFS"/>
    <property type="match status" value="1"/>
</dbReference>
<feature type="transmembrane region" description="Helical" evidence="3">
    <location>
        <begin position="301"/>
        <end position="320"/>
    </location>
</feature>
<feature type="transmembrane region" description="Helical" evidence="3">
    <location>
        <begin position="99"/>
        <end position="116"/>
    </location>
</feature>
<keyword evidence="3" id="KW-0812">Transmembrane</keyword>
<dbReference type="GO" id="GO:0022857">
    <property type="term" value="F:transmembrane transporter activity"/>
    <property type="evidence" value="ECO:0007669"/>
    <property type="project" value="InterPro"/>
</dbReference>
<feature type="transmembrane region" description="Helical" evidence="3">
    <location>
        <begin position="268"/>
        <end position="289"/>
    </location>
</feature>
<feature type="transmembrane region" description="Helical" evidence="3">
    <location>
        <begin position="36"/>
        <end position="56"/>
    </location>
</feature>
<evidence type="ECO:0000256" key="3">
    <source>
        <dbReference type="SAM" id="Phobius"/>
    </source>
</evidence>
<reference evidence="5 6" key="1">
    <citation type="journal article" date="2016" name="Nat. Commun.">
        <title>Ectomycorrhizal ecology is imprinted in the genome of the dominant symbiotic fungus Cenococcum geophilum.</title>
        <authorList>
            <consortium name="DOE Joint Genome Institute"/>
            <person name="Peter M."/>
            <person name="Kohler A."/>
            <person name="Ohm R.A."/>
            <person name="Kuo A."/>
            <person name="Krutzmann J."/>
            <person name="Morin E."/>
            <person name="Arend M."/>
            <person name="Barry K.W."/>
            <person name="Binder M."/>
            <person name="Choi C."/>
            <person name="Clum A."/>
            <person name="Copeland A."/>
            <person name="Grisel N."/>
            <person name="Haridas S."/>
            <person name="Kipfer T."/>
            <person name="LaButti K."/>
            <person name="Lindquist E."/>
            <person name="Lipzen A."/>
            <person name="Maire R."/>
            <person name="Meier B."/>
            <person name="Mihaltcheva S."/>
            <person name="Molinier V."/>
            <person name="Murat C."/>
            <person name="Poggeler S."/>
            <person name="Quandt C.A."/>
            <person name="Sperisen C."/>
            <person name="Tritt A."/>
            <person name="Tisserant E."/>
            <person name="Crous P.W."/>
            <person name="Henrissat B."/>
            <person name="Nehls U."/>
            <person name="Egli S."/>
            <person name="Spatafora J.W."/>
            <person name="Grigoriev I.V."/>
            <person name="Martin F.M."/>
        </authorList>
    </citation>
    <scope>NUCLEOTIDE SEQUENCE [LARGE SCALE GENOMIC DNA]</scope>
    <source>
        <strain evidence="5 6">CBS 459.81</strain>
    </source>
</reference>
<dbReference type="PANTHER" id="PTHR11360">
    <property type="entry name" value="MONOCARBOXYLATE TRANSPORTER"/>
    <property type="match status" value="1"/>
</dbReference>
<feature type="transmembrane region" description="Helical" evidence="3">
    <location>
        <begin position="68"/>
        <end position="87"/>
    </location>
</feature>
<evidence type="ECO:0000259" key="4">
    <source>
        <dbReference type="PROSITE" id="PS50850"/>
    </source>
</evidence>
<dbReference type="GO" id="GO:0016020">
    <property type="term" value="C:membrane"/>
    <property type="evidence" value="ECO:0007669"/>
    <property type="project" value="UniProtKB-SubCell"/>
</dbReference>
<evidence type="ECO:0000256" key="1">
    <source>
        <dbReference type="ARBA" id="ARBA00004141"/>
    </source>
</evidence>
<dbReference type="InterPro" id="IPR050327">
    <property type="entry name" value="Proton-linked_MCT"/>
</dbReference>
<keyword evidence="3" id="KW-1133">Transmembrane helix</keyword>
<keyword evidence="6" id="KW-1185">Reference proteome</keyword>
<organism evidence="5 6">
    <name type="scientific">Lepidopterella palustris CBS 459.81</name>
    <dbReference type="NCBI Taxonomy" id="1314670"/>
    <lineage>
        <taxon>Eukaryota</taxon>
        <taxon>Fungi</taxon>
        <taxon>Dikarya</taxon>
        <taxon>Ascomycota</taxon>
        <taxon>Pezizomycotina</taxon>
        <taxon>Dothideomycetes</taxon>
        <taxon>Pleosporomycetidae</taxon>
        <taxon>Mytilinidiales</taxon>
        <taxon>Argynnaceae</taxon>
        <taxon>Lepidopterella</taxon>
    </lineage>
</organism>
<evidence type="ECO:0000313" key="5">
    <source>
        <dbReference type="EMBL" id="OCK78756.1"/>
    </source>
</evidence>
<feature type="domain" description="Major facilitator superfamily (MFS) profile" evidence="4">
    <location>
        <begin position="232"/>
        <end position="428"/>
    </location>
</feature>
<protein>
    <submittedName>
        <fullName evidence="5">Monocarboxylate permease-like protein</fullName>
    </submittedName>
</protein>
<comment type="similarity">
    <text evidence="2">Belongs to the major facilitator superfamily. Monocarboxylate porter (TC 2.A.1.13) family.</text>
</comment>
<dbReference type="InterPro" id="IPR036259">
    <property type="entry name" value="MFS_trans_sf"/>
</dbReference>
<proteinExistence type="inferred from homology"/>
<dbReference type="AlphaFoldDB" id="A0A8E2E7F1"/>
<feature type="transmembrane region" description="Helical" evidence="3">
    <location>
        <begin position="326"/>
        <end position="351"/>
    </location>
</feature>
<dbReference type="Proteomes" id="UP000250266">
    <property type="component" value="Unassembled WGS sequence"/>
</dbReference>
<feature type="transmembrane region" description="Helical" evidence="3">
    <location>
        <begin position="122"/>
        <end position="144"/>
    </location>
</feature>
<keyword evidence="3" id="KW-0472">Membrane</keyword>
<evidence type="ECO:0000313" key="6">
    <source>
        <dbReference type="Proteomes" id="UP000250266"/>
    </source>
</evidence>
<feature type="transmembrane region" description="Helical" evidence="3">
    <location>
        <begin position="394"/>
        <end position="418"/>
    </location>
</feature>
<evidence type="ECO:0000256" key="2">
    <source>
        <dbReference type="ARBA" id="ARBA00006727"/>
    </source>
</evidence>
<dbReference type="EMBL" id="KV745042">
    <property type="protein sequence ID" value="OCK78756.1"/>
    <property type="molecule type" value="Genomic_DNA"/>
</dbReference>